<proteinExistence type="predicted"/>
<accession>A0A699ZTB2</accession>
<gene>
    <name evidence="1" type="ORF">HaLaN_18887</name>
</gene>
<sequence length="33" mass="3775">QPSLLPTSIHVMHMGSYQFKGSNEHIAMVQYDQ</sequence>
<feature type="non-terminal residue" evidence="1">
    <location>
        <position position="1"/>
    </location>
</feature>
<organism evidence="1 2">
    <name type="scientific">Haematococcus lacustris</name>
    <name type="common">Green alga</name>
    <name type="synonym">Haematococcus pluvialis</name>
    <dbReference type="NCBI Taxonomy" id="44745"/>
    <lineage>
        <taxon>Eukaryota</taxon>
        <taxon>Viridiplantae</taxon>
        <taxon>Chlorophyta</taxon>
        <taxon>core chlorophytes</taxon>
        <taxon>Chlorophyceae</taxon>
        <taxon>CS clade</taxon>
        <taxon>Chlamydomonadales</taxon>
        <taxon>Haematococcaceae</taxon>
        <taxon>Haematococcus</taxon>
    </lineage>
</organism>
<name>A0A699ZTB2_HAELA</name>
<keyword evidence="2" id="KW-1185">Reference proteome</keyword>
<comment type="caution">
    <text evidence="1">The sequence shown here is derived from an EMBL/GenBank/DDBJ whole genome shotgun (WGS) entry which is preliminary data.</text>
</comment>
<dbReference type="EMBL" id="BLLF01001853">
    <property type="protein sequence ID" value="GFH21558.1"/>
    <property type="molecule type" value="Genomic_DNA"/>
</dbReference>
<evidence type="ECO:0000313" key="1">
    <source>
        <dbReference type="EMBL" id="GFH21558.1"/>
    </source>
</evidence>
<dbReference type="AlphaFoldDB" id="A0A699ZTB2"/>
<reference evidence="1 2" key="1">
    <citation type="submission" date="2020-02" db="EMBL/GenBank/DDBJ databases">
        <title>Draft genome sequence of Haematococcus lacustris strain NIES-144.</title>
        <authorList>
            <person name="Morimoto D."/>
            <person name="Nakagawa S."/>
            <person name="Yoshida T."/>
            <person name="Sawayama S."/>
        </authorList>
    </citation>
    <scope>NUCLEOTIDE SEQUENCE [LARGE SCALE GENOMIC DNA]</scope>
    <source>
        <strain evidence="1 2">NIES-144</strain>
    </source>
</reference>
<evidence type="ECO:0000313" key="2">
    <source>
        <dbReference type="Proteomes" id="UP000485058"/>
    </source>
</evidence>
<dbReference type="Proteomes" id="UP000485058">
    <property type="component" value="Unassembled WGS sequence"/>
</dbReference>
<protein>
    <submittedName>
        <fullName evidence="1">Uncharacterized protein</fullName>
    </submittedName>
</protein>